<dbReference type="Proteomes" id="UP000016562">
    <property type="component" value="Unassembled WGS sequence"/>
</dbReference>
<dbReference type="EMBL" id="BATM01000044">
    <property type="protein sequence ID" value="GAD80816.1"/>
    <property type="molecule type" value="Genomic_DNA"/>
</dbReference>
<dbReference type="Pfam" id="PF12060">
    <property type="entry name" value="DUF3541"/>
    <property type="match status" value="1"/>
</dbReference>
<evidence type="ECO:0000313" key="2">
    <source>
        <dbReference type="Proteomes" id="UP000016562"/>
    </source>
</evidence>
<evidence type="ECO:0000313" key="1">
    <source>
        <dbReference type="EMBL" id="GAD80816.1"/>
    </source>
</evidence>
<keyword evidence="2" id="KW-1185">Reference proteome</keyword>
<name>U3ALQ6_9VIBR</name>
<accession>U3ALQ6</accession>
<reference evidence="1 2" key="1">
    <citation type="submission" date="2013-09" db="EMBL/GenBank/DDBJ databases">
        <title>Whole genome shotgun sequence of Vibrio ezurae NBRC 102218.</title>
        <authorList>
            <person name="Yoshida I."/>
            <person name="Hosoyama A."/>
            <person name="Numata M."/>
            <person name="Hashimoto M."/>
            <person name="Hosoyama Y."/>
            <person name="Tsuchikane K."/>
            <person name="Noguchi M."/>
            <person name="Hirakata S."/>
            <person name="Ichikawa N."/>
            <person name="Ohji S."/>
            <person name="Yamazoe A."/>
            <person name="Fujita N."/>
        </authorList>
    </citation>
    <scope>NUCLEOTIDE SEQUENCE [LARGE SCALE GENOMIC DNA]</scope>
    <source>
        <strain evidence="1 2">NBRC 102218</strain>
    </source>
</reference>
<evidence type="ECO:0008006" key="3">
    <source>
        <dbReference type="Google" id="ProtNLM"/>
    </source>
</evidence>
<dbReference type="AlphaFoldDB" id="U3ALQ6"/>
<gene>
    <name evidence="1" type="ORF">VEZ01S_44_00190</name>
</gene>
<proteinExistence type="predicted"/>
<dbReference type="OrthoDB" id="6080009at2"/>
<dbReference type="RefSeq" id="WP_021714518.1">
    <property type="nucleotide sequence ID" value="NZ_BATM01000044.1"/>
</dbReference>
<dbReference type="eggNOG" id="ENOG50304MY">
    <property type="taxonomic scope" value="Bacteria"/>
</dbReference>
<comment type="caution">
    <text evidence="1">The sequence shown here is derived from an EMBL/GenBank/DDBJ whole genome shotgun (WGS) entry which is preliminary data.</text>
</comment>
<dbReference type="InterPro" id="IPR021928">
    <property type="entry name" value="DUF3541"/>
</dbReference>
<organism evidence="1 2">
    <name type="scientific">Vibrio ezurae NBRC 102218</name>
    <dbReference type="NCBI Taxonomy" id="1219080"/>
    <lineage>
        <taxon>Bacteria</taxon>
        <taxon>Pseudomonadati</taxon>
        <taxon>Pseudomonadota</taxon>
        <taxon>Gammaproteobacteria</taxon>
        <taxon>Vibrionales</taxon>
        <taxon>Vibrionaceae</taxon>
        <taxon>Vibrio</taxon>
    </lineage>
</organism>
<sequence length="363" mass="42123">MTKKRWLFIGKLSVLLGIGCYWQSHSLSSSETYHNSAETIKHTYEHDLFTLSAYKQEHFGLRLFRQTQDPKYLTLIQQNIADIAIKLNQLADDLAEQKSLAPYAEQRLNQYRQSHSERSQRRLQATVDKPEYFYLGLDLLRYMARIDSYGLKHKDDVLFRQRLLDYPFAALFSNQEMIQAWAAQLANQAYWLKQLELGDYVELYTQTLQQTYPDDQDHLLTKEQYENKIYGMTHLVIADSGYYQHSVNESDHPWVFHYFKNNIDTIIANTKQDVISEVGISLLLAGLDDDPAVDKTRQAIQHSIDKNAGLVPSAKGNINYNLGEHRNLLAILLLDWHQPTVGPNIHSIPQIFESLPYGLEKKE</sequence>
<protein>
    <recommendedName>
        <fullName evidence="3">DUF3541 domain-containing protein</fullName>
    </recommendedName>
</protein>